<evidence type="ECO:0000256" key="3">
    <source>
        <dbReference type="ARBA" id="ARBA00022679"/>
    </source>
</evidence>
<feature type="transmembrane region" description="Helical" evidence="4">
    <location>
        <begin position="358"/>
        <end position="382"/>
    </location>
</feature>
<feature type="transmembrane region" description="Helical" evidence="4">
    <location>
        <begin position="6"/>
        <end position="27"/>
    </location>
</feature>
<evidence type="ECO:0000256" key="4">
    <source>
        <dbReference type="SAM" id="Phobius"/>
    </source>
</evidence>
<keyword evidence="4" id="KW-1133">Transmembrane helix</keyword>
<accession>A0A9E8LS39</accession>
<dbReference type="Gene3D" id="3.90.550.10">
    <property type="entry name" value="Spore Coat Polysaccharide Biosynthesis Protein SpsA, Chain A"/>
    <property type="match status" value="1"/>
</dbReference>
<reference evidence="6" key="1">
    <citation type="submission" date="2022-09" db="EMBL/GenBank/DDBJ databases">
        <title>Complete Genomes of Fervidibacillus albus and Fervidibacillus halotolerans isolated from tidal flat sediments.</title>
        <authorList>
            <person name="Kwon K.K."/>
            <person name="Yang S.-H."/>
            <person name="Park M.J."/>
            <person name="Oh H.-M."/>
        </authorList>
    </citation>
    <scope>NUCLEOTIDE SEQUENCE</scope>
    <source>
        <strain evidence="6">MEBiC13591</strain>
    </source>
</reference>
<comment type="similarity">
    <text evidence="1">Belongs to the glycosyltransferase 2 family.</text>
</comment>
<sequence>MIEFTLIVFSFFIIFQVIYIFIPLLYVKDREPIRNSDFEQPISILIPAYNEANTILLCVQGVVLQDYNKYEVIIINDGSTDNTLDILTKDLQLKKINKNPNHFLVHVQEKAIYQSKRHPNIYVLDKVNGGKADALNAGINYASNEIIITLDADSILDAKALQVINTTFENQHVIAAGGMVRIRQGFRSVFAKARPTFVTKGLIRYQIIQYLTAFYLHKFTQAKLQTITVIAGAFGAFRKYALLEVNGYRKTVGEDMDITLKIQQLIKEKYKKSIITFVPQSICYTECPSTLIDLFRQRVRWQKAFIDCVLHYRKAYFRKIKLLPSLYLLLDSFVLGTLNAFIMIYIPFTFLFSNTNYMIAVGLFTIVFFLANYQSLVTIIVSRRFGLFYSLKDYVKIILFIPIEIVTYRFLGIPFVIIGTILYFKNKEGWIVSRRASPSTFENPTSFKETV</sequence>
<dbReference type="Proteomes" id="UP001164718">
    <property type="component" value="Chromosome"/>
</dbReference>
<dbReference type="GO" id="GO:0016757">
    <property type="term" value="F:glycosyltransferase activity"/>
    <property type="evidence" value="ECO:0007669"/>
    <property type="project" value="UniProtKB-KW"/>
</dbReference>
<dbReference type="SUPFAM" id="SSF53448">
    <property type="entry name" value="Nucleotide-diphospho-sugar transferases"/>
    <property type="match status" value="1"/>
</dbReference>
<keyword evidence="4" id="KW-0472">Membrane</keyword>
<keyword evidence="3" id="KW-0808">Transferase</keyword>
<dbReference type="KEGG" id="faf:OE104_07845"/>
<evidence type="ECO:0000256" key="1">
    <source>
        <dbReference type="ARBA" id="ARBA00006739"/>
    </source>
</evidence>
<organism evidence="6 7">
    <name type="scientific">Fervidibacillus albus</name>
    <dbReference type="NCBI Taxonomy" id="2980026"/>
    <lineage>
        <taxon>Bacteria</taxon>
        <taxon>Bacillati</taxon>
        <taxon>Bacillota</taxon>
        <taxon>Bacilli</taxon>
        <taxon>Bacillales</taxon>
        <taxon>Bacillaceae</taxon>
        <taxon>Fervidibacillus</taxon>
    </lineage>
</organism>
<dbReference type="PANTHER" id="PTHR43630">
    <property type="entry name" value="POLY-BETA-1,6-N-ACETYL-D-GLUCOSAMINE SYNTHASE"/>
    <property type="match status" value="1"/>
</dbReference>
<keyword evidence="7" id="KW-1185">Reference proteome</keyword>
<evidence type="ECO:0000313" key="7">
    <source>
        <dbReference type="Proteomes" id="UP001164718"/>
    </source>
</evidence>
<keyword evidence="2" id="KW-0328">Glycosyltransferase</keyword>
<evidence type="ECO:0000313" key="6">
    <source>
        <dbReference type="EMBL" id="WAA08560.1"/>
    </source>
</evidence>
<gene>
    <name evidence="6" type="ORF">OE104_07845</name>
</gene>
<dbReference type="EMBL" id="CP106878">
    <property type="protein sequence ID" value="WAA08560.1"/>
    <property type="molecule type" value="Genomic_DNA"/>
</dbReference>
<dbReference type="InterPro" id="IPR001173">
    <property type="entry name" value="Glyco_trans_2-like"/>
</dbReference>
<dbReference type="PANTHER" id="PTHR43630:SF1">
    <property type="entry name" value="POLY-BETA-1,6-N-ACETYL-D-GLUCOSAMINE SYNTHASE"/>
    <property type="match status" value="1"/>
</dbReference>
<evidence type="ECO:0000259" key="5">
    <source>
        <dbReference type="Pfam" id="PF00535"/>
    </source>
</evidence>
<keyword evidence="4" id="KW-0812">Transmembrane</keyword>
<dbReference type="CDD" id="cd06423">
    <property type="entry name" value="CESA_like"/>
    <property type="match status" value="1"/>
</dbReference>
<proteinExistence type="inferred from homology"/>
<name>A0A9E8LS39_9BACI</name>
<dbReference type="AlphaFoldDB" id="A0A9E8LS39"/>
<dbReference type="InterPro" id="IPR029044">
    <property type="entry name" value="Nucleotide-diphossugar_trans"/>
</dbReference>
<feature type="domain" description="Glycosyltransferase 2-like" evidence="5">
    <location>
        <begin position="43"/>
        <end position="242"/>
    </location>
</feature>
<feature type="transmembrane region" description="Helical" evidence="4">
    <location>
        <begin position="394"/>
        <end position="424"/>
    </location>
</feature>
<dbReference type="RefSeq" id="WP_275416337.1">
    <property type="nucleotide sequence ID" value="NZ_CP106878.1"/>
</dbReference>
<evidence type="ECO:0000256" key="2">
    <source>
        <dbReference type="ARBA" id="ARBA00022676"/>
    </source>
</evidence>
<dbReference type="Pfam" id="PF00535">
    <property type="entry name" value="Glycos_transf_2"/>
    <property type="match status" value="1"/>
</dbReference>
<protein>
    <submittedName>
        <fullName evidence="6">Glycosyltransferase family 2 protein</fullName>
    </submittedName>
</protein>
<feature type="transmembrane region" description="Helical" evidence="4">
    <location>
        <begin position="326"/>
        <end position="346"/>
    </location>
</feature>